<accession>A0ABW2J0A7</accession>
<evidence type="ECO:0000313" key="2">
    <source>
        <dbReference type="Proteomes" id="UP001596506"/>
    </source>
</evidence>
<evidence type="ECO:0008006" key="3">
    <source>
        <dbReference type="Google" id="ProtNLM"/>
    </source>
</evidence>
<gene>
    <name evidence="1" type="ORF">ACFQQA_18675</name>
</gene>
<sequence length="145" mass="16918">MRWTPSVGQPEGAVHFHNTRLVESYTPKIEAALDINNFERAYQIAKDLEAAIMGDGFNIFSYHYDKALKKYPTWREGQEYLQNYVEITEFTTRRIDTYRRDNAPAIRISARNTGPRTINELTVTVYLKDSEGKRIHEEEIFLGKV</sequence>
<name>A0ABW2J0A7_9GAMM</name>
<keyword evidence="2" id="KW-1185">Reference proteome</keyword>
<protein>
    <recommendedName>
        <fullName evidence="3">SnoaL-like domain-containing protein</fullName>
    </recommendedName>
</protein>
<comment type="caution">
    <text evidence="1">The sequence shown here is derived from an EMBL/GenBank/DDBJ whole genome shotgun (WGS) entry which is preliminary data.</text>
</comment>
<reference evidence="2" key="1">
    <citation type="journal article" date="2019" name="Int. J. Syst. Evol. Microbiol.">
        <title>The Global Catalogue of Microorganisms (GCM) 10K type strain sequencing project: providing services to taxonomists for standard genome sequencing and annotation.</title>
        <authorList>
            <consortium name="The Broad Institute Genomics Platform"/>
            <consortium name="The Broad Institute Genome Sequencing Center for Infectious Disease"/>
            <person name="Wu L."/>
            <person name="Ma J."/>
        </authorList>
    </citation>
    <scope>NUCLEOTIDE SEQUENCE [LARGE SCALE GENOMIC DNA]</scope>
    <source>
        <strain evidence="2">CCUG 60559</strain>
    </source>
</reference>
<dbReference type="RefSeq" id="WP_100690156.1">
    <property type="nucleotide sequence ID" value="NZ_JBHTBD010000018.1"/>
</dbReference>
<dbReference type="Proteomes" id="UP001596506">
    <property type="component" value="Unassembled WGS sequence"/>
</dbReference>
<evidence type="ECO:0000313" key="1">
    <source>
        <dbReference type="EMBL" id="MFC7296738.1"/>
    </source>
</evidence>
<dbReference type="EMBL" id="JBHTBD010000018">
    <property type="protein sequence ID" value="MFC7296738.1"/>
    <property type="molecule type" value="Genomic_DNA"/>
</dbReference>
<proteinExistence type="predicted"/>
<organism evidence="1 2">
    <name type="scientific">Marinobacter aromaticivorans</name>
    <dbReference type="NCBI Taxonomy" id="1494078"/>
    <lineage>
        <taxon>Bacteria</taxon>
        <taxon>Pseudomonadati</taxon>
        <taxon>Pseudomonadota</taxon>
        <taxon>Gammaproteobacteria</taxon>
        <taxon>Pseudomonadales</taxon>
        <taxon>Marinobacteraceae</taxon>
        <taxon>Marinobacter</taxon>
    </lineage>
</organism>